<dbReference type="OMA" id="QASRCYQ"/>
<dbReference type="GO" id="GO:0040038">
    <property type="term" value="P:polar body extrusion after meiotic divisions"/>
    <property type="evidence" value="ECO:0007669"/>
    <property type="project" value="TreeGrafter"/>
</dbReference>
<evidence type="ECO:0000313" key="16">
    <source>
        <dbReference type="Proteomes" id="UP000054359"/>
    </source>
</evidence>
<dbReference type="Pfam" id="PF16474">
    <property type="entry name" value="KIND"/>
    <property type="match status" value="1"/>
</dbReference>
<keyword evidence="12" id="KW-0206">Cytoskeleton</keyword>
<keyword evidence="7" id="KW-0963">Cytoplasm</keyword>
<dbReference type="GO" id="GO:0051295">
    <property type="term" value="P:establishment of meiotic spindle localization"/>
    <property type="evidence" value="ECO:0007669"/>
    <property type="project" value="TreeGrafter"/>
</dbReference>
<evidence type="ECO:0000256" key="4">
    <source>
        <dbReference type="ARBA" id="ARBA00010956"/>
    </source>
</evidence>
<evidence type="ECO:0000256" key="1">
    <source>
        <dbReference type="ARBA" id="ARBA00004180"/>
    </source>
</evidence>
<comment type="similarity">
    <text evidence="4">Belongs to the spire family.</text>
</comment>
<evidence type="ECO:0000256" key="6">
    <source>
        <dbReference type="ARBA" id="ARBA00022475"/>
    </source>
</evidence>
<proteinExistence type="inferred from homology"/>
<dbReference type="GO" id="GO:0045010">
    <property type="term" value="P:actin nucleation"/>
    <property type="evidence" value="ECO:0007669"/>
    <property type="project" value="InterPro"/>
</dbReference>
<evidence type="ECO:0000256" key="13">
    <source>
        <dbReference type="ARBA" id="ARBA00023329"/>
    </source>
</evidence>
<keyword evidence="6" id="KW-1003">Cell membrane</keyword>
<evidence type="ECO:0000256" key="10">
    <source>
        <dbReference type="ARBA" id="ARBA00023136"/>
    </source>
</evidence>
<evidence type="ECO:0000256" key="11">
    <source>
        <dbReference type="ARBA" id="ARBA00023203"/>
    </source>
</evidence>
<dbReference type="GO" id="GO:0005886">
    <property type="term" value="C:plasma membrane"/>
    <property type="evidence" value="ECO:0007669"/>
    <property type="project" value="UniProtKB-SubCell"/>
</dbReference>
<keyword evidence="5" id="KW-0813">Transport</keyword>
<dbReference type="OrthoDB" id="10043757at2759"/>
<dbReference type="GO" id="GO:0005938">
    <property type="term" value="C:cell cortex"/>
    <property type="evidence" value="ECO:0007669"/>
    <property type="project" value="TreeGrafter"/>
</dbReference>
<accession>A0A087T852</accession>
<name>A0A087T852_STEMI</name>
<evidence type="ECO:0000256" key="9">
    <source>
        <dbReference type="ARBA" id="ARBA00022927"/>
    </source>
</evidence>
<evidence type="ECO:0000256" key="5">
    <source>
        <dbReference type="ARBA" id="ARBA00022448"/>
    </source>
</evidence>
<dbReference type="PROSITE" id="PS51377">
    <property type="entry name" value="KIND"/>
    <property type="match status" value="1"/>
</dbReference>
<comment type="subcellular location">
    <subcellularLocation>
        <location evidence="3">Cell membrane</location>
        <topology evidence="3">Peripheral membrane protein</topology>
        <orientation evidence="3">Cytoplasmic side</orientation>
    </subcellularLocation>
    <subcellularLocation>
        <location evidence="2">Cytoplasm</location>
        <location evidence="2">Cytoskeleton</location>
    </subcellularLocation>
    <subcellularLocation>
        <location evidence="1">Cytoplasmic vesicle membrane</location>
        <topology evidence="1">Peripheral membrane protein</topology>
        <orientation evidence="1">Cytoplasmic side</orientation>
    </subcellularLocation>
</comment>
<organism evidence="15 16">
    <name type="scientific">Stegodyphus mimosarum</name>
    <name type="common">African social velvet spider</name>
    <dbReference type="NCBI Taxonomy" id="407821"/>
    <lineage>
        <taxon>Eukaryota</taxon>
        <taxon>Metazoa</taxon>
        <taxon>Ecdysozoa</taxon>
        <taxon>Arthropoda</taxon>
        <taxon>Chelicerata</taxon>
        <taxon>Arachnida</taxon>
        <taxon>Araneae</taxon>
        <taxon>Araneomorphae</taxon>
        <taxon>Entelegynae</taxon>
        <taxon>Eresoidea</taxon>
        <taxon>Eresidae</taxon>
        <taxon>Stegodyphus</taxon>
    </lineage>
</organism>
<keyword evidence="11" id="KW-0009">Actin-binding</keyword>
<protein>
    <recommendedName>
        <fullName evidence="14">KIND domain-containing protein</fullName>
    </recommendedName>
</protein>
<evidence type="ECO:0000256" key="12">
    <source>
        <dbReference type="ARBA" id="ARBA00023212"/>
    </source>
</evidence>
<dbReference type="GO" id="GO:0048193">
    <property type="term" value="P:Golgi vesicle transport"/>
    <property type="evidence" value="ECO:0007669"/>
    <property type="project" value="TreeGrafter"/>
</dbReference>
<dbReference type="Gene3D" id="1.10.510.10">
    <property type="entry name" value="Transferase(Phosphotransferase) domain 1"/>
    <property type="match status" value="1"/>
</dbReference>
<dbReference type="InterPro" id="IPR029901">
    <property type="entry name" value="Spire"/>
</dbReference>
<gene>
    <name evidence="15" type="ORF">X975_05709</name>
</gene>
<evidence type="ECO:0000256" key="2">
    <source>
        <dbReference type="ARBA" id="ARBA00004245"/>
    </source>
</evidence>
<evidence type="ECO:0000256" key="7">
    <source>
        <dbReference type="ARBA" id="ARBA00022490"/>
    </source>
</evidence>
<dbReference type="InterPro" id="IPR011019">
    <property type="entry name" value="KIND_dom"/>
</dbReference>
<keyword evidence="16" id="KW-1185">Reference proteome</keyword>
<feature type="domain" description="KIND" evidence="14">
    <location>
        <begin position="19"/>
        <end position="86"/>
    </location>
</feature>
<dbReference type="GO" id="GO:0008017">
    <property type="term" value="F:microtubule binding"/>
    <property type="evidence" value="ECO:0007669"/>
    <property type="project" value="TreeGrafter"/>
</dbReference>
<sequence length="86" mass="9440">MAGDCTESPRCSLDEIGCLKLSGILQAFNSGLSEEQAWAICYQSAKCMVNEWNSDSSSCYCLSDTSHVLIHKDGYIHRSTVKLSSK</sequence>
<dbReference type="AlphaFoldDB" id="A0A087T852"/>
<dbReference type="GO" id="GO:0030041">
    <property type="term" value="P:actin filament polymerization"/>
    <property type="evidence" value="ECO:0007669"/>
    <property type="project" value="TreeGrafter"/>
</dbReference>
<dbReference type="PANTHER" id="PTHR21345">
    <property type="entry name" value="SPIRE"/>
    <property type="match status" value="1"/>
</dbReference>
<keyword evidence="10" id="KW-0472">Membrane</keyword>
<dbReference type="GO" id="GO:0051639">
    <property type="term" value="P:actin filament network formation"/>
    <property type="evidence" value="ECO:0007669"/>
    <property type="project" value="TreeGrafter"/>
</dbReference>
<dbReference type="GO" id="GO:0003779">
    <property type="term" value="F:actin binding"/>
    <property type="evidence" value="ECO:0007669"/>
    <property type="project" value="UniProtKB-KW"/>
</dbReference>
<keyword evidence="9" id="KW-0653">Protein transport</keyword>
<reference evidence="15 16" key="1">
    <citation type="submission" date="2013-11" db="EMBL/GenBank/DDBJ databases">
        <title>Genome sequencing of Stegodyphus mimosarum.</title>
        <authorList>
            <person name="Bechsgaard J."/>
        </authorList>
    </citation>
    <scope>NUCLEOTIDE SEQUENCE [LARGE SCALE GENOMIC DNA]</scope>
</reference>
<dbReference type="GO" id="GO:0005856">
    <property type="term" value="C:cytoskeleton"/>
    <property type="evidence" value="ECO:0007669"/>
    <property type="project" value="UniProtKB-SubCell"/>
</dbReference>
<keyword evidence="8" id="KW-0677">Repeat</keyword>
<dbReference type="Proteomes" id="UP000054359">
    <property type="component" value="Unassembled WGS sequence"/>
</dbReference>
<dbReference type="PANTHER" id="PTHR21345:SF3">
    <property type="entry name" value="PROTEIN SPIRE"/>
    <property type="match status" value="1"/>
</dbReference>
<dbReference type="GO" id="GO:0030659">
    <property type="term" value="C:cytoplasmic vesicle membrane"/>
    <property type="evidence" value="ECO:0007669"/>
    <property type="project" value="UniProtKB-SubCell"/>
</dbReference>
<keyword evidence="13" id="KW-0968">Cytoplasmic vesicle</keyword>
<dbReference type="GO" id="GO:0015031">
    <property type="term" value="P:protein transport"/>
    <property type="evidence" value="ECO:0007669"/>
    <property type="project" value="UniProtKB-KW"/>
</dbReference>
<dbReference type="GO" id="GO:0036089">
    <property type="term" value="P:cleavage furrow formation"/>
    <property type="evidence" value="ECO:0007669"/>
    <property type="project" value="TreeGrafter"/>
</dbReference>
<evidence type="ECO:0000256" key="3">
    <source>
        <dbReference type="ARBA" id="ARBA00004413"/>
    </source>
</evidence>
<feature type="non-terminal residue" evidence="15">
    <location>
        <position position="86"/>
    </location>
</feature>
<evidence type="ECO:0000313" key="15">
    <source>
        <dbReference type="EMBL" id="KFM61291.1"/>
    </source>
</evidence>
<evidence type="ECO:0000256" key="8">
    <source>
        <dbReference type="ARBA" id="ARBA00022737"/>
    </source>
</evidence>
<dbReference type="EMBL" id="KK113895">
    <property type="protein sequence ID" value="KFM61291.1"/>
    <property type="molecule type" value="Genomic_DNA"/>
</dbReference>
<evidence type="ECO:0000259" key="14">
    <source>
        <dbReference type="PROSITE" id="PS51377"/>
    </source>
</evidence>